<keyword evidence="3" id="KW-1185">Reference proteome</keyword>
<evidence type="ECO:0000256" key="1">
    <source>
        <dbReference type="SAM" id="Coils"/>
    </source>
</evidence>
<keyword evidence="1" id="KW-0175">Coiled coil</keyword>
<comment type="caution">
    <text evidence="2">The sequence shown here is derived from an EMBL/GenBank/DDBJ whole genome shotgun (WGS) entry which is preliminary data.</text>
</comment>
<dbReference type="EMBL" id="BAABKE010000001">
    <property type="protein sequence ID" value="GAA5094540.1"/>
    <property type="molecule type" value="Genomic_DNA"/>
</dbReference>
<protein>
    <submittedName>
        <fullName evidence="2">Uncharacterized protein</fullName>
    </submittedName>
</protein>
<reference evidence="3" key="1">
    <citation type="journal article" date="2019" name="Int. J. Syst. Evol. Microbiol.">
        <title>The Global Catalogue of Microorganisms (GCM) 10K type strain sequencing project: providing services to taxonomists for standard genome sequencing and annotation.</title>
        <authorList>
            <consortium name="The Broad Institute Genomics Platform"/>
            <consortium name="The Broad Institute Genome Sequencing Center for Infectious Disease"/>
            <person name="Wu L."/>
            <person name="Ma J."/>
        </authorList>
    </citation>
    <scope>NUCLEOTIDE SEQUENCE [LARGE SCALE GENOMIC DNA]</scope>
    <source>
        <strain evidence="3">JCM 18424</strain>
    </source>
</reference>
<evidence type="ECO:0000313" key="3">
    <source>
        <dbReference type="Proteomes" id="UP001500631"/>
    </source>
</evidence>
<accession>A0ABP9MDH5</accession>
<gene>
    <name evidence="2" type="ORF">GCM10023338_02930</name>
</gene>
<name>A0ABP9MDH5_9GAMM</name>
<sequence>MQLDEKNAELVEQKALLDQTQADKVFVEKNVEKLQLDLKSVMAQVTELEDLKIKLQQKDVELAQMTKSFEQQKALQNSDYDQKLNKLMVQLDEKNAELVEQKALLDQTQADKVFVEKNVEKLQLDLKSVMAQVTELEDLKIKLQQKDAELAQMTKSFEQQKALQSLDYDHKLAEMKQEIQKSELEIASKINALEKSEQTKKSIEIQMVQLQKQLTAISLDKYQLKKLHKELENQKLELMNTNRKLKSHQKNYDQVQLLLSEANQRLDEANLSLKEKDDALTKITTDKAVLEDKLAQLELDIKKEHLKATGETNQTAQKFLTKAYQEIEELHKEMRTQSENYEKLYDEVKAKNEEVDSLRSQLEAVRWKNQKTQNLTKDLINSKTQQKKCIMSETQEYQVGCI</sequence>
<proteinExistence type="predicted"/>
<evidence type="ECO:0000313" key="2">
    <source>
        <dbReference type="EMBL" id="GAA5094540.1"/>
    </source>
</evidence>
<feature type="coiled-coil region" evidence="1">
    <location>
        <begin position="3"/>
        <end position="368"/>
    </location>
</feature>
<dbReference type="Proteomes" id="UP001500631">
    <property type="component" value="Unassembled WGS sequence"/>
</dbReference>
<organism evidence="2 3">
    <name type="scientific">Wohlfahrtiimonas larvae</name>
    <dbReference type="NCBI Taxonomy" id="1157986"/>
    <lineage>
        <taxon>Bacteria</taxon>
        <taxon>Pseudomonadati</taxon>
        <taxon>Pseudomonadota</taxon>
        <taxon>Gammaproteobacteria</taxon>
        <taxon>Cardiobacteriales</taxon>
        <taxon>Ignatzschineriaceae</taxon>
        <taxon>Wohlfahrtiimonas</taxon>
    </lineage>
</organism>